<keyword evidence="3 6" id="KW-0489">Methyltransferase</keyword>
<dbReference type="SUPFAM" id="SSF53335">
    <property type="entry name" value="S-adenosyl-L-methionine-dependent methyltransferases"/>
    <property type="match status" value="1"/>
</dbReference>
<dbReference type="InterPro" id="IPR029063">
    <property type="entry name" value="SAM-dependent_MTases_sf"/>
</dbReference>
<dbReference type="InterPro" id="IPR016909">
    <property type="entry name" value="rRNA_lsu_MeTfrase_F"/>
</dbReference>
<dbReference type="EC" id="2.1.1.181" evidence="6"/>
<dbReference type="GO" id="GO:0005737">
    <property type="term" value="C:cytoplasm"/>
    <property type="evidence" value="ECO:0007669"/>
    <property type="project" value="UniProtKB-SubCell"/>
</dbReference>
<evidence type="ECO:0000313" key="8">
    <source>
        <dbReference type="Proteomes" id="UP000242222"/>
    </source>
</evidence>
<evidence type="ECO:0000256" key="3">
    <source>
        <dbReference type="ARBA" id="ARBA00022603"/>
    </source>
</evidence>
<dbReference type="Pfam" id="PF05971">
    <property type="entry name" value="Methyltransf_10"/>
    <property type="match status" value="1"/>
</dbReference>
<dbReference type="AlphaFoldDB" id="A0A1I4UI17"/>
<sequence>MTVRQQSPLHPRNRHRERYDMAALCEAYPPLDGFIINSPAGQATINFSDPQAVLTLNQALLKFHYAIQSWPLPPAFLCPPVPGRADYIHYLADLLAQEPQTLGTSILDIGCGANLIYPLIGQYEYGWRFTGSEINELAVNAANKIIAANPGLNRKIRLRRQKNPQAIFRGIIHKGEYFHATLCNPPFHRSAEIAQAGSQRKQRNLGLDVNAQLNFGGQPQELWCDGGESGFITRMIAESIGFARQCGWFTTLVSRKENLPALYTHLKRANVREVKTVAMAQGQKQSRFIAWRF</sequence>
<comment type="similarity">
    <text evidence="6">Belongs to the methyltransferase superfamily. METTL16/RlmF family.</text>
</comment>
<keyword evidence="4 6" id="KW-0808">Transferase</keyword>
<evidence type="ECO:0000256" key="6">
    <source>
        <dbReference type="HAMAP-Rule" id="MF_01848"/>
    </source>
</evidence>
<comment type="catalytic activity">
    <reaction evidence="6">
        <text>adenosine(1618) in 23S rRNA + S-adenosyl-L-methionine = N(6)-methyladenosine(1618) in 23S rRNA + S-adenosyl-L-homocysteine + H(+)</text>
        <dbReference type="Rhea" id="RHEA:16497"/>
        <dbReference type="Rhea" id="RHEA-COMP:10229"/>
        <dbReference type="Rhea" id="RHEA-COMP:10231"/>
        <dbReference type="ChEBI" id="CHEBI:15378"/>
        <dbReference type="ChEBI" id="CHEBI:57856"/>
        <dbReference type="ChEBI" id="CHEBI:59789"/>
        <dbReference type="ChEBI" id="CHEBI:74411"/>
        <dbReference type="ChEBI" id="CHEBI:74449"/>
        <dbReference type="EC" id="2.1.1.181"/>
    </reaction>
</comment>
<keyword evidence="1 6" id="KW-0963">Cytoplasm</keyword>
<evidence type="ECO:0000313" key="7">
    <source>
        <dbReference type="EMBL" id="SFM88642.1"/>
    </source>
</evidence>
<evidence type="ECO:0000256" key="5">
    <source>
        <dbReference type="ARBA" id="ARBA00022691"/>
    </source>
</evidence>
<gene>
    <name evidence="6" type="primary">rlmF</name>
    <name evidence="7" type="ORF">SAMN05216516_101143</name>
</gene>
<comment type="function">
    <text evidence="6">Specifically methylates the adenine in position 1618 of 23S rRNA.</text>
</comment>
<proteinExistence type="inferred from homology"/>
<dbReference type="GO" id="GO:0052907">
    <property type="term" value="F:23S rRNA (adenine(1618)-N(6))-methyltransferase activity"/>
    <property type="evidence" value="ECO:0007669"/>
    <property type="project" value="UniProtKB-EC"/>
</dbReference>
<dbReference type="PANTHER" id="PTHR13393:SF0">
    <property type="entry name" value="RNA N6-ADENOSINE-METHYLTRANSFERASE METTL16"/>
    <property type="match status" value="1"/>
</dbReference>
<dbReference type="PIRSF" id="PIRSF029038">
    <property type="entry name" value="Mtase_YbiN_prd"/>
    <property type="match status" value="1"/>
</dbReference>
<evidence type="ECO:0000256" key="2">
    <source>
        <dbReference type="ARBA" id="ARBA00022552"/>
    </source>
</evidence>
<dbReference type="Proteomes" id="UP000242222">
    <property type="component" value="Unassembled WGS sequence"/>
</dbReference>
<dbReference type="CDD" id="cd02440">
    <property type="entry name" value="AdoMet_MTases"/>
    <property type="match status" value="1"/>
</dbReference>
<protein>
    <recommendedName>
        <fullName evidence="6">Ribosomal RNA large subunit methyltransferase F</fullName>
        <ecNumber evidence="6">2.1.1.181</ecNumber>
    </recommendedName>
    <alternativeName>
        <fullName evidence="6">23S rRNA mA1618 methyltransferase</fullName>
    </alternativeName>
    <alternativeName>
        <fullName evidence="6">rRNA adenine N-6-methyltransferase</fullName>
    </alternativeName>
</protein>
<comment type="subcellular location">
    <subcellularLocation>
        <location evidence="6">Cytoplasm</location>
    </subcellularLocation>
</comment>
<keyword evidence="5 6" id="KW-0949">S-adenosyl-L-methionine</keyword>
<dbReference type="InterPro" id="IPR010286">
    <property type="entry name" value="METTL16/RlmF"/>
</dbReference>
<dbReference type="PANTHER" id="PTHR13393">
    <property type="entry name" value="SAM-DEPENDENT METHYLTRANSFERASE"/>
    <property type="match status" value="1"/>
</dbReference>
<keyword evidence="2 6" id="KW-0698">rRNA processing</keyword>
<dbReference type="Gene3D" id="3.40.50.150">
    <property type="entry name" value="Vaccinia Virus protein VP39"/>
    <property type="match status" value="1"/>
</dbReference>
<evidence type="ECO:0000256" key="1">
    <source>
        <dbReference type="ARBA" id="ARBA00022490"/>
    </source>
</evidence>
<dbReference type="GO" id="GO:0070475">
    <property type="term" value="P:rRNA base methylation"/>
    <property type="evidence" value="ECO:0007669"/>
    <property type="project" value="TreeGrafter"/>
</dbReference>
<reference evidence="8" key="1">
    <citation type="submission" date="2016-10" db="EMBL/GenBank/DDBJ databases">
        <authorList>
            <person name="Varghese N."/>
            <person name="Submissions S."/>
        </authorList>
    </citation>
    <scope>NUCLEOTIDE SEQUENCE [LARGE SCALE GENOMIC DNA]</scope>
    <source>
        <strain evidence="8">N6PO6</strain>
    </source>
</reference>
<name>A0A1I4UI17_9GAMM</name>
<dbReference type="HAMAP" id="MF_01848">
    <property type="entry name" value="23SrRNA_methyltr_F"/>
    <property type="match status" value="1"/>
</dbReference>
<dbReference type="NCBIfam" id="NF008725">
    <property type="entry name" value="PRK11727.1"/>
    <property type="match status" value="1"/>
</dbReference>
<organism evidence="7 8">
    <name type="scientific">Izhakiella capsodis</name>
    <dbReference type="NCBI Taxonomy" id="1367852"/>
    <lineage>
        <taxon>Bacteria</taxon>
        <taxon>Pseudomonadati</taxon>
        <taxon>Pseudomonadota</taxon>
        <taxon>Gammaproteobacteria</taxon>
        <taxon>Enterobacterales</taxon>
        <taxon>Erwiniaceae</taxon>
        <taxon>Izhakiella</taxon>
    </lineage>
</organism>
<keyword evidence="8" id="KW-1185">Reference proteome</keyword>
<accession>A0A1I4UI17</accession>
<evidence type="ECO:0000256" key="4">
    <source>
        <dbReference type="ARBA" id="ARBA00022679"/>
    </source>
</evidence>
<dbReference type="EMBL" id="FOVC01000001">
    <property type="protein sequence ID" value="SFM88642.1"/>
    <property type="molecule type" value="Genomic_DNA"/>
</dbReference>